<proteinExistence type="predicted"/>
<dbReference type="AlphaFoldDB" id="A0A165RGS2"/>
<name>A0A165RGS2_9AGAM</name>
<gene>
    <name evidence="1" type="ORF">NEOLEDRAFT_514721</name>
</gene>
<evidence type="ECO:0000313" key="2">
    <source>
        <dbReference type="Proteomes" id="UP000076761"/>
    </source>
</evidence>
<dbReference type="InParanoid" id="A0A165RGS2"/>
<reference evidence="1 2" key="1">
    <citation type="journal article" date="2016" name="Mol. Biol. Evol.">
        <title>Comparative Genomics of Early-Diverging Mushroom-Forming Fungi Provides Insights into the Origins of Lignocellulose Decay Capabilities.</title>
        <authorList>
            <person name="Nagy L.G."/>
            <person name="Riley R."/>
            <person name="Tritt A."/>
            <person name="Adam C."/>
            <person name="Daum C."/>
            <person name="Floudas D."/>
            <person name="Sun H."/>
            <person name="Yadav J.S."/>
            <person name="Pangilinan J."/>
            <person name="Larsson K.H."/>
            <person name="Matsuura K."/>
            <person name="Barry K."/>
            <person name="Labutti K."/>
            <person name="Kuo R."/>
            <person name="Ohm R.A."/>
            <person name="Bhattacharya S.S."/>
            <person name="Shirouzu T."/>
            <person name="Yoshinaga Y."/>
            <person name="Martin F.M."/>
            <person name="Grigoriev I.V."/>
            <person name="Hibbett D.S."/>
        </authorList>
    </citation>
    <scope>NUCLEOTIDE SEQUENCE [LARGE SCALE GENOMIC DNA]</scope>
    <source>
        <strain evidence="1 2">HHB14362 ss-1</strain>
    </source>
</reference>
<sequence length="134" mass="15444">MEKMNSWPLSGWMKTEPASQVARQQIFGSLLALQSTSNGLLAVIFTLSWFIQSFERGYLPGMRKHRDYRCGGQRRRDTRAPLCRTHYSSHSSIYPHQGSGHCSVILIKAFTSLSGCWYLRWLLRIYKTDSRGIL</sequence>
<protein>
    <submittedName>
        <fullName evidence="1">Uncharacterized protein</fullName>
    </submittedName>
</protein>
<dbReference type="EMBL" id="KV425582">
    <property type="protein sequence ID" value="KZT23790.1"/>
    <property type="molecule type" value="Genomic_DNA"/>
</dbReference>
<evidence type="ECO:0000313" key="1">
    <source>
        <dbReference type="EMBL" id="KZT23790.1"/>
    </source>
</evidence>
<organism evidence="1 2">
    <name type="scientific">Neolentinus lepideus HHB14362 ss-1</name>
    <dbReference type="NCBI Taxonomy" id="1314782"/>
    <lineage>
        <taxon>Eukaryota</taxon>
        <taxon>Fungi</taxon>
        <taxon>Dikarya</taxon>
        <taxon>Basidiomycota</taxon>
        <taxon>Agaricomycotina</taxon>
        <taxon>Agaricomycetes</taxon>
        <taxon>Gloeophyllales</taxon>
        <taxon>Gloeophyllaceae</taxon>
        <taxon>Neolentinus</taxon>
    </lineage>
</organism>
<dbReference type="Proteomes" id="UP000076761">
    <property type="component" value="Unassembled WGS sequence"/>
</dbReference>
<keyword evidence="2" id="KW-1185">Reference proteome</keyword>
<accession>A0A165RGS2</accession>